<proteinExistence type="inferred from homology"/>
<dbReference type="PROSITE" id="PS51257">
    <property type="entry name" value="PROKAR_LIPOPROTEIN"/>
    <property type="match status" value="1"/>
</dbReference>
<comment type="caution">
    <text evidence="4">The sequence shown here is derived from an EMBL/GenBank/DDBJ whole genome shotgun (WGS) entry which is preliminary data.</text>
</comment>
<dbReference type="InterPro" id="IPR013990">
    <property type="entry name" value="WHy-dom"/>
</dbReference>
<dbReference type="Pfam" id="PF03168">
    <property type="entry name" value="LEA_2"/>
    <property type="match status" value="2"/>
</dbReference>
<feature type="domain" description="Water stress and hypersensitive response" evidence="3">
    <location>
        <begin position="33"/>
        <end position="151"/>
    </location>
</feature>
<reference evidence="4" key="1">
    <citation type="submission" date="2022-11" db="EMBL/GenBank/DDBJ databases">
        <title>Parathalassolutuus dongxingensis gen. nov., sp. nov., a novel member of family Oceanospirillaceae isolated from a coastal shrimp pond in Guangxi, China.</title>
        <authorList>
            <person name="Chen H."/>
        </authorList>
    </citation>
    <scope>NUCLEOTIDE SEQUENCE</scope>
    <source>
        <strain evidence="4">G-43</strain>
    </source>
</reference>
<dbReference type="SMART" id="SM00769">
    <property type="entry name" value="WHy"/>
    <property type="match status" value="2"/>
</dbReference>
<dbReference type="InterPro" id="IPR004864">
    <property type="entry name" value="LEA_2"/>
</dbReference>
<accession>A0A9X3IRS3</accession>
<dbReference type="EMBL" id="JAPNOA010000013">
    <property type="protein sequence ID" value="MCY0964134.1"/>
    <property type="molecule type" value="Genomic_DNA"/>
</dbReference>
<comment type="similarity">
    <text evidence="1">Belongs to the LEA type 2 family.</text>
</comment>
<dbReference type="PANTHER" id="PTHR31459:SF2">
    <property type="entry name" value="OS03G0843300 PROTEIN"/>
    <property type="match status" value="1"/>
</dbReference>
<evidence type="ECO:0000256" key="1">
    <source>
        <dbReference type="ARBA" id="ARBA00005960"/>
    </source>
</evidence>
<feature type="chain" id="PRO_5040993080" evidence="2">
    <location>
        <begin position="23"/>
        <end position="282"/>
    </location>
</feature>
<keyword evidence="2" id="KW-0732">Signal</keyword>
<dbReference type="PANTHER" id="PTHR31459">
    <property type="match status" value="1"/>
</dbReference>
<dbReference type="AlphaFoldDB" id="A0A9X3IRS3"/>
<dbReference type="RefSeq" id="WP_283172353.1">
    <property type="nucleotide sequence ID" value="NZ_JAPNOA010000013.1"/>
</dbReference>
<evidence type="ECO:0000259" key="3">
    <source>
        <dbReference type="SMART" id="SM00769"/>
    </source>
</evidence>
<feature type="signal peptide" evidence="2">
    <location>
        <begin position="1"/>
        <end position="22"/>
    </location>
</feature>
<gene>
    <name evidence="4" type="ORF">OUO13_02965</name>
</gene>
<dbReference type="GO" id="GO:0009269">
    <property type="term" value="P:response to desiccation"/>
    <property type="evidence" value="ECO:0007669"/>
    <property type="project" value="InterPro"/>
</dbReference>
<evidence type="ECO:0000256" key="2">
    <source>
        <dbReference type="SAM" id="SignalP"/>
    </source>
</evidence>
<protein>
    <submittedName>
        <fullName evidence="4">LEA type 2 family protein</fullName>
    </submittedName>
</protein>
<feature type="domain" description="Water stress and hypersensitive response" evidence="3">
    <location>
        <begin position="160"/>
        <end position="277"/>
    </location>
</feature>
<dbReference type="InterPro" id="IPR045043">
    <property type="entry name" value="Lea14-like"/>
</dbReference>
<keyword evidence="5" id="KW-1185">Reference proteome</keyword>
<dbReference type="Proteomes" id="UP001150830">
    <property type="component" value="Unassembled WGS sequence"/>
</dbReference>
<evidence type="ECO:0000313" key="5">
    <source>
        <dbReference type="Proteomes" id="UP001150830"/>
    </source>
</evidence>
<sequence length="282" mass="30098">MLKRLCALLLPVALLFSGCATVKDTLNVKKPTANVKDVNVTGMTLDSVSLLLDLDIKNPNGFAINTNGFDLDLQVEKKSLATLNMTDTRVALPANGNATTSVPVTLKFVDILSTLSQLQNQKEFAYNIEAGFKFNLPVLGDIRIPLSYSDKLPIPAMPKLSLETAKLNSVGLSGADMTLLVNVANPNAFGLDLNKLDYQISAGSSSLISGAVKSVTLKEGESQQLEIPIKLGLAEAGASLLKMLSGSKDVQIGVKGNLDYSSSLPYWNPDPVSFNLTKQLSK</sequence>
<dbReference type="Gene3D" id="2.60.40.1820">
    <property type="match status" value="2"/>
</dbReference>
<dbReference type="SUPFAM" id="SSF117070">
    <property type="entry name" value="LEA14-like"/>
    <property type="match status" value="2"/>
</dbReference>
<organism evidence="4 5">
    <name type="scientific">Parathalassolituus penaei</name>
    <dbReference type="NCBI Taxonomy" id="2997323"/>
    <lineage>
        <taxon>Bacteria</taxon>
        <taxon>Pseudomonadati</taxon>
        <taxon>Pseudomonadota</taxon>
        <taxon>Gammaproteobacteria</taxon>
        <taxon>Oceanospirillales</taxon>
        <taxon>Oceanospirillaceae</taxon>
        <taxon>Parathalassolituus</taxon>
    </lineage>
</organism>
<evidence type="ECO:0000313" key="4">
    <source>
        <dbReference type="EMBL" id="MCY0964134.1"/>
    </source>
</evidence>
<name>A0A9X3IRS3_9GAMM</name>